<gene>
    <name evidence="2" type="ORF">QU38_02215</name>
</gene>
<proteinExistence type="predicted"/>
<feature type="non-terminal residue" evidence="2">
    <location>
        <position position="1"/>
    </location>
</feature>
<dbReference type="EMBL" id="JXIG01000477">
    <property type="protein sequence ID" value="KIU01325.1"/>
    <property type="molecule type" value="Genomic_DNA"/>
</dbReference>
<feature type="compositionally biased region" description="Basic and acidic residues" evidence="1">
    <location>
        <begin position="25"/>
        <end position="44"/>
    </location>
</feature>
<reference evidence="2 3" key="1">
    <citation type="submission" date="2015-01" db="EMBL/GenBank/DDBJ databases">
        <title>Characterization of Swiss Staphylococcus aureus strains involved in food poisoning.</title>
        <authorList>
            <person name="Crovadore J."/>
            <person name="Chablais R."/>
            <person name="Tonacini J."/>
            <person name="Schnyder B."/>
            <person name="Lefort F."/>
        </authorList>
    </citation>
    <scope>NUCLEOTIDE SEQUENCE [LARGE SCALE GENOMIC DNA]</scope>
    <source>
        <strain evidence="2 3">SA-120</strain>
    </source>
</reference>
<evidence type="ECO:0000256" key="1">
    <source>
        <dbReference type="SAM" id="MobiDB-lite"/>
    </source>
</evidence>
<evidence type="ECO:0000313" key="3">
    <source>
        <dbReference type="Proteomes" id="UP000032274"/>
    </source>
</evidence>
<evidence type="ECO:0000313" key="2">
    <source>
        <dbReference type="EMBL" id="KIU01325.1"/>
    </source>
</evidence>
<feature type="compositionally biased region" description="Basic and acidic residues" evidence="1">
    <location>
        <begin position="1"/>
        <end position="10"/>
    </location>
</feature>
<comment type="caution">
    <text evidence="2">The sequence shown here is derived from an EMBL/GenBank/DDBJ whole genome shotgun (WGS) entry which is preliminary data.</text>
</comment>
<dbReference type="AlphaFoldDB" id="A0AA40JPT7"/>
<accession>A0AA40JPT7</accession>
<feature type="region of interest" description="Disordered" evidence="1">
    <location>
        <begin position="1"/>
        <end position="73"/>
    </location>
</feature>
<dbReference type="Proteomes" id="UP000032274">
    <property type="component" value="Unassembled WGS sequence"/>
</dbReference>
<name>A0AA40JPT7_STAAU</name>
<organism evidence="2 3">
    <name type="scientific">Staphylococcus aureus</name>
    <dbReference type="NCBI Taxonomy" id="1280"/>
    <lineage>
        <taxon>Bacteria</taxon>
        <taxon>Bacillati</taxon>
        <taxon>Bacillota</taxon>
        <taxon>Bacilli</taxon>
        <taxon>Bacillales</taxon>
        <taxon>Staphylococcaceae</taxon>
        <taxon>Staphylococcus</taxon>
    </lineage>
</organism>
<sequence>AAPRGEDRHVQARRAQGHGGAGADVRAERAVRFRPREISRRDADGGGLNPGSLHPRAPFAVSRSSASHCHWPG</sequence>
<protein>
    <submittedName>
        <fullName evidence="2">Uncharacterized protein</fullName>
    </submittedName>
</protein>